<dbReference type="InterPro" id="IPR000028">
    <property type="entry name" value="Chloroperoxidase"/>
</dbReference>
<proteinExistence type="inferred from homology"/>
<keyword evidence="4" id="KW-0479">Metal-binding</keyword>
<evidence type="ECO:0000256" key="4">
    <source>
        <dbReference type="ARBA" id="ARBA00022723"/>
    </source>
</evidence>
<protein>
    <submittedName>
        <fullName evidence="9">Uu.00g022190.m01.CDS01</fullName>
    </submittedName>
</protein>
<dbReference type="PROSITE" id="PS51405">
    <property type="entry name" value="HEME_HALOPEROXIDASE"/>
    <property type="match status" value="1"/>
</dbReference>
<keyword evidence="3" id="KW-0349">Heme</keyword>
<keyword evidence="5" id="KW-0560">Oxidoreductase</keyword>
<name>A0AAI8W0Q8_9PEZI</name>
<evidence type="ECO:0000259" key="8">
    <source>
        <dbReference type="PROSITE" id="PS51405"/>
    </source>
</evidence>
<feature type="domain" description="Heme haloperoxidase family profile" evidence="8">
    <location>
        <begin position="1"/>
        <end position="205"/>
    </location>
</feature>
<dbReference type="GO" id="GO:0004601">
    <property type="term" value="F:peroxidase activity"/>
    <property type="evidence" value="ECO:0007669"/>
    <property type="project" value="UniProtKB-KW"/>
</dbReference>
<accession>A0AAI8W0Q8</accession>
<dbReference type="Proteomes" id="UP001295740">
    <property type="component" value="Unassembled WGS sequence"/>
</dbReference>
<comment type="caution">
    <text evidence="9">The sequence shown here is derived from an EMBL/GenBank/DDBJ whole genome shotgun (WGS) entry which is preliminary data.</text>
</comment>
<comment type="cofactor">
    <cofactor evidence="1">
        <name>heme b</name>
        <dbReference type="ChEBI" id="CHEBI:60344"/>
    </cofactor>
</comment>
<dbReference type="PANTHER" id="PTHR33577">
    <property type="entry name" value="STERIGMATOCYSTIN BIOSYNTHESIS PEROXIDASE STCC-RELATED"/>
    <property type="match status" value="1"/>
</dbReference>
<keyword evidence="10" id="KW-1185">Reference proteome</keyword>
<keyword evidence="2" id="KW-0575">Peroxidase</keyword>
<evidence type="ECO:0000313" key="10">
    <source>
        <dbReference type="Proteomes" id="UP001295740"/>
    </source>
</evidence>
<dbReference type="AlphaFoldDB" id="A0AAI8W0Q8"/>
<evidence type="ECO:0000256" key="3">
    <source>
        <dbReference type="ARBA" id="ARBA00022617"/>
    </source>
</evidence>
<dbReference type="Gene3D" id="1.10.489.10">
    <property type="entry name" value="Chloroperoxidase-like"/>
    <property type="match status" value="1"/>
</dbReference>
<keyword evidence="6" id="KW-0408">Iron</keyword>
<dbReference type="Pfam" id="PF01328">
    <property type="entry name" value="Peroxidase_2"/>
    <property type="match status" value="1"/>
</dbReference>
<dbReference type="InterPro" id="IPR036851">
    <property type="entry name" value="Chloroperoxidase-like_sf"/>
</dbReference>
<evidence type="ECO:0000256" key="1">
    <source>
        <dbReference type="ARBA" id="ARBA00001970"/>
    </source>
</evidence>
<sequence>MIHSHENGRSPCPGINTFANHGFIPRDGFNVSFAEIRAGIVEAANFHPSLIDSIIAAGVGGSTTEYDDTIHLDDLAIHGFPGEVDGSMSRNDIFFGDNHSFNATIWDMSFAHFHNPVVSVQDAAQVCVDRFAADDAANPEFDPKSPEGTPPMTVCFGSAGLYMLLMRDADGNPVRDWINTFFRHERLPEGWAKWPTPVTADDLNASLEAVMAAASGLTPSVRRHLL</sequence>
<evidence type="ECO:0000256" key="6">
    <source>
        <dbReference type="ARBA" id="ARBA00023004"/>
    </source>
</evidence>
<evidence type="ECO:0000256" key="5">
    <source>
        <dbReference type="ARBA" id="ARBA00023002"/>
    </source>
</evidence>
<comment type="similarity">
    <text evidence="7">Belongs to the chloroperoxidase family.</text>
</comment>
<organism evidence="9 10">
    <name type="scientific">Anthostomella pinea</name>
    <dbReference type="NCBI Taxonomy" id="933095"/>
    <lineage>
        <taxon>Eukaryota</taxon>
        <taxon>Fungi</taxon>
        <taxon>Dikarya</taxon>
        <taxon>Ascomycota</taxon>
        <taxon>Pezizomycotina</taxon>
        <taxon>Sordariomycetes</taxon>
        <taxon>Xylariomycetidae</taxon>
        <taxon>Xylariales</taxon>
        <taxon>Xylariaceae</taxon>
        <taxon>Anthostomella</taxon>
    </lineage>
</organism>
<evidence type="ECO:0000256" key="2">
    <source>
        <dbReference type="ARBA" id="ARBA00022559"/>
    </source>
</evidence>
<dbReference type="PANTHER" id="PTHR33577:SF19">
    <property type="entry name" value="HEME HALOPEROXIDASE FAMILY PROFILE DOMAIN-CONTAINING PROTEIN-RELATED"/>
    <property type="match status" value="1"/>
</dbReference>
<evidence type="ECO:0000256" key="7">
    <source>
        <dbReference type="ARBA" id="ARBA00025795"/>
    </source>
</evidence>
<dbReference type="EMBL" id="CAUWAG010000020">
    <property type="protein sequence ID" value="CAJ2514100.1"/>
    <property type="molecule type" value="Genomic_DNA"/>
</dbReference>
<reference evidence="9" key="1">
    <citation type="submission" date="2023-10" db="EMBL/GenBank/DDBJ databases">
        <authorList>
            <person name="Hackl T."/>
        </authorList>
    </citation>
    <scope>NUCLEOTIDE SEQUENCE</scope>
</reference>
<dbReference type="GO" id="GO:0046872">
    <property type="term" value="F:metal ion binding"/>
    <property type="evidence" value="ECO:0007669"/>
    <property type="project" value="UniProtKB-KW"/>
</dbReference>
<dbReference type="SUPFAM" id="SSF47571">
    <property type="entry name" value="Cloroperoxidase"/>
    <property type="match status" value="1"/>
</dbReference>
<gene>
    <name evidence="9" type="ORF">KHLLAP_LOCUS14568</name>
</gene>
<evidence type="ECO:0000313" key="9">
    <source>
        <dbReference type="EMBL" id="CAJ2514100.1"/>
    </source>
</evidence>